<evidence type="ECO:0000256" key="2">
    <source>
        <dbReference type="ARBA" id="ARBA00022692"/>
    </source>
</evidence>
<dbReference type="GO" id="GO:0006506">
    <property type="term" value="P:GPI anchor biosynthetic process"/>
    <property type="evidence" value="ECO:0007669"/>
    <property type="project" value="TreeGrafter"/>
</dbReference>
<dbReference type="Pfam" id="PF08510">
    <property type="entry name" value="PIG-P"/>
    <property type="match status" value="1"/>
</dbReference>
<evidence type="ECO:0000256" key="1">
    <source>
        <dbReference type="ARBA" id="ARBA00004141"/>
    </source>
</evidence>
<reference evidence="7" key="1">
    <citation type="submission" date="2015-06" db="EMBL/GenBank/DDBJ databases">
        <authorList>
            <person name="Hoefler B.C."/>
            <person name="Straight P.D."/>
        </authorList>
    </citation>
    <scope>NUCLEOTIDE SEQUENCE</scope>
</reference>
<protein>
    <submittedName>
        <fullName evidence="7">Phosphatidylinositol N-acetylglucosaminyltransferase subunit P</fullName>
    </submittedName>
</protein>
<feature type="transmembrane region" description="Helical" evidence="5">
    <location>
        <begin position="53"/>
        <end position="71"/>
    </location>
</feature>
<proteinExistence type="predicted"/>
<dbReference type="AlphaFoldDB" id="A0A0K8WLH2"/>
<comment type="subcellular location">
    <subcellularLocation>
        <location evidence="1">Membrane</location>
        <topology evidence="1">Multi-pass membrane protein</topology>
    </subcellularLocation>
</comment>
<feature type="transmembrane region" description="Helical" evidence="5">
    <location>
        <begin position="12"/>
        <end position="33"/>
    </location>
</feature>
<evidence type="ECO:0000259" key="6">
    <source>
        <dbReference type="Pfam" id="PF08510"/>
    </source>
</evidence>
<keyword evidence="3 5" id="KW-1133">Transmembrane helix</keyword>
<dbReference type="GO" id="GO:0016020">
    <property type="term" value="C:membrane"/>
    <property type="evidence" value="ECO:0007669"/>
    <property type="project" value="UniProtKB-SubCell"/>
</dbReference>
<evidence type="ECO:0000256" key="5">
    <source>
        <dbReference type="SAM" id="Phobius"/>
    </source>
</evidence>
<dbReference type="GO" id="GO:0016757">
    <property type="term" value="F:glycosyltransferase activity"/>
    <property type="evidence" value="ECO:0007669"/>
    <property type="project" value="UniProtKB-KW"/>
</dbReference>
<dbReference type="EMBL" id="GDHF01000323">
    <property type="protein sequence ID" value="JAI51991.1"/>
    <property type="molecule type" value="Transcribed_RNA"/>
</dbReference>
<evidence type="ECO:0000256" key="4">
    <source>
        <dbReference type="ARBA" id="ARBA00023136"/>
    </source>
</evidence>
<accession>A0A0K8WLH2</accession>
<dbReference type="InterPro" id="IPR013717">
    <property type="entry name" value="PIG-P"/>
</dbReference>
<sequence length="166" mass="19332">MPEHTPAPTPHRAVYGFGFYLLFLTLFILYVMWALLPTESWGLHYLPDKYFAAYLPILILMGMFFFEFFIYPGIGLAMTPNVDHLESVMDTTLLLRHAEIDIDAKSLNASLWSRVRYDIQVTPRKERKVLSNCRYCQGMHKLPAAHEQISTLRFLDLQDVNRSIMD</sequence>
<dbReference type="OrthoDB" id="690928at2759"/>
<keyword evidence="7" id="KW-0808">Transferase</keyword>
<dbReference type="PANTHER" id="PTHR46346">
    <property type="entry name" value="PHOSPHATIDYLINOSITOL N-ACETYLGLUCOSAMINYLTRANSFERASE SUBUNIT P"/>
    <property type="match status" value="1"/>
</dbReference>
<evidence type="ECO:0000313" key="7">
    <source>
        <dbReference type="EMBL" id="JAI51991.1"/>
    </source>
</evidence>
<gene>
    <name evidence="7" type="primary">PIGP</name>
    <name evidence="7" type="ORF">c0_g1_i1</name>
</gene>
<dbReference type="PANTHER" id="PTHR46346:SF1">
    <property type="entry name" value="PHOSPHATIDYLINOSITOL N-ACETYLGLUCOSAMINYLTRANSFERASE SUBUNIT P"/>
    <property type="match status" value="1"/>
</dbReference>
<dbReference type="GO" id="GO:0005783">
    <property type="term" value="C:endoplasmic reticulum"/>
    <property type="evidence" value="ECO:0007669"/>
    <property type="project" value="TreeGrafter"/>
</dbReference>
<dbReference type="InterPro" id="IPR052263">
    <property type="entry name" value="GPI_Anchor_Biosynth"/>
</dbReference>
<feature type="domain" description="PIG-P" evidence="6">
    <location>
        <begin position="11"/>
        <end position="162"/>
    </location>
</feature>
<evidence type="ECO:0000256" key="3">
    <source>
        <dbReference type="ARBA" id="ARBA00022989"/>
    </source>
</evidence>
<keyword evidence="7" id="KW-0328">Glycosyltransferase</keyword>
<keyword evidence="2 5" id="KW-0812">Transmembrane</keyword>
<organism evidence="7">
    <name type="scientific">Bactrocera latifrons</name>
    <name type="common">Malaysian fruit fly</name>
    <name type="synonym">Chaetodacus latifrons</name>
    <dbReference type="NCBI Taxonomy" id="174628"/>
    <lineage>
        <taxon>Eukaryota</taxon>
        <taxon>Metazoa</taxon>
        <taxon>Ecdysozoa</taxon>
        <taxon>Arthropoda</taxon>
        <taxon>Hexapoda</taxon>
        <taxon>Insecta</taxon>
        <taxon>Pterygota</taxon>
        <taxon>Neoptera</taxon>
        <taxon>Endopterygota</taxon>
        <taxon>Diptera</taxon>
        <taxon>Brachycera</taxon>
        <taxon>Muscomorpha</taxon>
        <taxon>Tephritoidea</taxon>
        <taxon>Tephritidae</taxon>
        <taxon>Bactrocera</taxon>
        <taxon>Bactrocera</taxon>
    </lineage>
</organism>
<name>A0A0K8WLH2_BACLA</name>
<keyword evidence="4 5" id="KW-0472">Membrane</keyword>